<keyword evidence="10 11" id="KW-0472">Membrane</keyword>
<dbReference type="InterPro" id="IPR050640">
    <property type="entry name" value="Bact_2-comp_sensor_kinase"/>
</dbReference>
<protein>
    <submittedName>
        <fullName evidence="15">LytS/YhcK type 5TM receptor domain-containing protein</fullName>
    </submittedName>
</protein>
<keyword evidence="3" id="KW-0808">Transferase</keyword>
<dbReference type="Gene3D" id="1.10.1760.20">
    <property type="match status" value="1"/>
</dbReference>
<keyword evidence="4 11" id="KW-0812">Transmembrane</keyword>
<proteinExistence type="predicted"/>
<dbReference type="PANTHER" id="PTHR34220:SF7">
    <property type="entry name" value="SENSOR HISTIDINE KINASE YPDA"/>
    <property type="match status" value="1"/>
</dbReference>
<dbReference type="InterPro" id="IPR003594">
    <property type="entry name" value="HATPase_dom"/>
</dbReference>
<evidence type="ECO:0000256" key="8">
    <source>
        <dbReference type="ARBA" id="ARBA00022989"/>
    </source>
</evidence>
<evidence type="ECO:0000256" key="11">
    <source>
        <dbReference type="SAM" id="Phobius"/>
    </source>
</evidence>
<comment type="subcellular location">
    <subcellularLocation>
        <location evidence="1">Cell membrane</location>
        <topology evidence="1">Multi-pass membrane protein</topology>
    </subcellularLocation>
</comment>
<keyword evidence="5" id="KW-0547">Nucleotide-binding</keyword>
<evidence type="ECO:0000256" key="4">
    <source>
        <dbReference type="ARBA" id="ARBA00022692"/>
    </source>
</evidence>
<feature type="domain" description="Signal transduction histidine kinase 5TM receptor LytS transmembrane region" evidence="14">
    <location>
        <begin position="33"/>
        <end position="205"/>
    </location>
</feature>
<keyword evidence="6" id="KW-0418">Kinase</keyword>
<comment type="caution">
    <text evidence="15">The sequence shown here is derived from an EMBL/GenBank/DDBJ whole genome shotgun (WGS) entry which is preliminary data.</text>
</comment>
<dbReference type="PANTHER" id="PTHR34220">
    <property type="entry name" value="SENSOR HISTIDINE KINASE YPDA"/>
    <property type="match status" value="1"/>
</dbReference>
<evidence type="ECO:0000259" key="14">
    <source>
        <dbReference type="Pfam" id="PF07694"/>
    </source>
</evidence>
<evidence type="ECO:0000259" key="13">
    <source>
        <dbReference type="Pfam" id="PF06580"/>
    </source>
</evidence>
<evidence type="ECO:0000256" key="9">
    <source>
        <dbReference type="ARBA" id="ARBA00023012"/>
    </source>
</evidence>
<dbReference type="Pfam" id="PF06580">
    <property type="entry name" value="His_kinase"/>
    <property type="match status" value="1"/>
</dbReference>
<dbReference type="Pfam" id="PF07694">
    <property type="entry name" value="5TM-5TMR_LYT"/>
    <property type="match status" value="1"/>
</dbReference>
<keyword evidence="9" id="KW-0902">Two-component regulatory system</keyword>
<keyword evidence="7" id="KW-0067">ATP-binding</keyword>
<keyword evidence="16" id="KW-1185">Reference proteome</keyword>
<evidence type="ECO:0000256" key="2">
    <source>
        <dbReference type="ARBA" id="ARBA00022475"/>
    </source>
</evidence>
<feature type="transmembrane region" description="Helical" evidence="11">
    <location>
        <begin position="116"/>
        <end position="142"/>
    </location>
</feature>
<name>A0ABW0W5P5_9BACL</name>
<dbReference type="SUPFAM" id="SSF55874">
    <property type="entry name" value="ATPase domain of HSP90 chaperone/DNA topoisomerase II/histidine kinase"/>
    <property type="match status" value="1"/>
</dbReference>
<evidence type="ECO:0000256" key="7">
    <source>
        <dbReference type="ARBA" id="ARBA00022840"/>
    </source>
</evidence>
<dbReference type="Proteomes" id="UP001596047">
    <property type="component" value="Unassembled WGS sequence"/>
</dbReference>
<feature type="domain" description="Histidine kinase/HSP90-like ATPase" evidence="12">
    <location>
        <begin position="438"/>
        <end position="529"/>
    </location>
</feature>
<dbReference type="Pfam" id="PF02518">
    <property type="entry name" value="HATPase_c"/>
    <property type="match status" value="1"/>
</dbReference>
<dbReference type="Gene3D" id="3.30.565.10">
    <property type="entry name" value="Histidine kinase-like ATPase, C-terminal domain"/>
    <property type="match status" value="1"/>
</dbReference>
<evidence type="ECO:0000313" key="16">
    <source>
        <dbReference type="Proteomes" id="UP001596047"/>
    </source>
</evidence>
<dbReference type="InterPro" id="IPR010559">
    <property type="entry name" value="Sig_transdc_His_kin_internal"/>
</dbReference>
<feature type="transmembrane region" description="Helical" evidence="11">
    <location>
        <begin position="44"/>
        <end position="65"/>
    </location>
</feature>
<evidence type="ECO:0000256" key="6">
    <source>
        <dbReference type="ARBA" id="ARBA00022777"/>
    </source>
</evidence>
<dbReference type="InterPro" id="IPR011620">
    <property type="entry name" value="Sig_transdc_His_kinase_LytS_TM"/>
</dbReference>
<evidence type="ECO:0000259" key="12">
    <source>
        <dbReference type="Pfam" id="PF02518"/>
    </source>
</evidence>
<evidence type="ECO:0000313" key="15">
    <source>
        <dbReference type="EMBL" id="MFC5652046.1"/>
    </source>
</evidence>
<feature type="domain" description="Signal transduction histidine kinase internal region" evidence="13">
    <location>
        <begin position="339"/>
        <end position="417"/>
    </location>
</feature>
<evidence type="ECO:0000256" key="10">
    <source>
        <dbReference type="ARBA" id="ARBA00023136"/>
    </source>
</evidence>
<feature type="transmembrane region" description="Helical" evidence="11">
    <location>
        <begin position="85"/>
        <end position="109"/>
    </location>
</feature>
<evidence type="ECO:0000256" key="3">
    <source>
        <dbReference type="ARBA" id="ARBA00022679"/>
    </source>
</evidence>
<dbReference type="RefSeq" id="WP_379190683.1">
    <property type="nucleotide sequence ID" value="NZ_JBHSOW010000089.1"/>
</dbReference>
<feature type="transmembrane region" description="Helical" evidence="11">
    <location>
        <begin position="186"/>
        <end position="205"/>
    </location>
</feature>
<evidence type="ECO:0000256" key="1">
    <source>
        <dbReference type="ARBA" id="ARBA00004651"/>
    </source>
</evidence>
<dbReference type="InterPro" id="IPR036890">
    <property type="entry name" value="HATPase_C_sf"/>
</dbReference>
<keyword evidence="2" id="KW-1003">Cell membrane</keyword>
<evidence type="ECO:0000256" key="5">
    <source>
        <dbReference type="ARBA" id="ARBA00022741"/>
    </source>
</evidence>
<organism evidence="15 16">
    <name type="scientific">Paenibacillus solisilvae</name>
    <dbReference type="NCBI Taxonomy" id="2486751"/>
    <lineage>
        <taxon>Bacteria</taxon>
        <taxon>Bacillati</taxon>
        <taxon>Bacillota</taxon>
        <taxon>Bacilli</taxon>
        <taxon>Bacillales</taxon>
        <taxon>Paenibacillaceae</taxon>
        <taxon>Paenibacillus</taxon>
    </lineage>
</organism>
<keyword evidence="15" id="KW-0675">Receptor</keyword>
<reference evidence="16" key="1">
    <citation type="journal article" date="2019" name="Int. J. Syst. Evol. Microbiol.">
        <title>The Global Catalogue of Microorganisms (GCM) 10K type strain sequencing project: providing services to taxonomists for standard genome sequencing and annotation.</title>
        <authorList>
            <consortium name="The Broad Institute Genomics Platform"/>
            <consortium name="The Broad Institute Genome Sequencing Center for Infectious Disease"/>
            <person name="Wu L."/>
            <person name="Ma J."/>
        </authorList>
    </citation>
    <scope>NUCLEOTIDE SEQUENCE [LARGE SCALE GENOMIC DNA]</scope>
    <source>
        <strain evidence="16">CGMCC 1.3240</strain>
    </source>
</reference>
<gene>
    <name evidence="15" type="ORF">ACFPYJ_23600</name>
</gene>
<dbReference type="EMBL" id="JBHSOW010000089">
    <property type="protein sequence ID" value="MFC5652046.1"/>
    <property type="molecule type" value="Genomic_DNA"/>
</dbReference>
<accession>A0ABW0W5P5</accession>
<feature type="transmembrane region" description="Helical" evidence="11">
    <location>
        <begin position="154"/>
        <end position="174"/>
    </location>
</feature>
<sequence length="530" mass="60084">MLHLMVDMLERVGFLIATAYVFSRSKWMRSYMSYQGELRYHWRFLLFFSMYAILGTYSGVAVTGYDYHPAPWVGNVAATEAIANARTVGVVIAGLLGGVQSGFIVGLFAGLHRYSLGGFVAFACMVAPILQGIVAGFCRGAIKKRFRHVSIVPLAFIVGFIAEALQMVLILLLAKPWNDAINLVQLIGFPQTIANSVGVALFFMVHNTIEYEEERIGSVHARKALQIADMTLPFWKSPFDQSVRQIAQVLVEETHAVGAFFSKDTNAESVKEGRKTAYWIDMPIEMQNKKRIGSYRLYFDRQQDINPYRQMMMGSLAILLSQQYAFVEAEKQERLVADAEIRSLQSQMSPHFLFNVLNTIKYFIRTEPETARHLVIQLATFLRKNMTNSSKPMISIREELELVMAYLDLSKARLGEKMTIVTIIDERVQERQLPPFTIQPLVENAIIHGIQSLERGTIKLVIKEDGDRVLILVEDDGVGFPSVKKQDSDDHTGLALHNIEQRLRFHYSLDQALHIESEVGKGTKVYFWIK</sequence>
<keyword evidence="8 11" id="KW-1133">Transmembrane helix</keyword>